<comment type="caution">
    <text evidence="3">The sequence shown here is derived from an EMBL/GenBank/DDBJ whole genome shotgun (WGS) entry which is preliminary data.</text>
</comment>
<dbReference type="PROSITE" id="PS50004">
    <property type="entry name" value="C2"/>
    <property type="match status" value="1"/>
</dbReference>
<evidence type="ECO:0000256" key="1">
    <source>
        <dbReference type="SAM" id="MobiDB-lite"/>
    </source>
</evidence>
<feature type="compositionally biased region" description="Polar residues" evidence="1">
    <location>
        <begin position="112"/>
        <end position="127"/>
    </location>
</feature>
<name>A0A4U5P9Z9_STECR</name>
<dbReference type="SUPFAM" id="SSF49562">
    <property type="entry name" value="C2 domain (Calcium/lipid-binding domain, CaLB)"/>
    <property type="match status" value="1"/>
</dbReference>
<dbReference type="Proteomes" id="UP000298663">
    <property type="component" value="Unassembled WGS sequence"/>
</dbReference>
<sequence length="968" mass="110427">MSEIEEIPTVYAEETETSSSDRLPPLHDDTKRRSNHLKPASLKLNYPRRESWTENIAESLTNEVAPPASAPIPAPRRNSAWISDEGEPRSSQLLPPSGTPEGSFVFDRSDGTRSPTPSQTSKRTSISGDFATHMRSKIREQARSVVAKKRGSVQLEKRLARRQTQSTFDEAYSVNEDEEIDAEIEESLALGEKYTSNNEMITYHEQNEFFTGTAPSGGEDEKREKTRASSLVHFVKASPSTVSERLRHATQILYYNKNTEFDETQFMNNESSLLVARPLRDWNIAKQRFGTDFVDSYGHLKGAELMMTRVPLRVERDHDEDRRLLKRSGCVRWGENTSFDRKNLHQLDLRLEKIVFDRHWLFTSEDTLAMDIRKLHDVQKATGENVVRMLKDFITQKKRIMVTNDDETKKLLQANVDRIWAELGNEQSTYAKLGESIEEQWDNLVAERATNSTSVTTLNLEKTYLKPDGFADLGDEMGLFYRTPVYTLTETNPLPEERPLSEKQRFEAIQGTHFLIQIHFNGIPVCKTRSRTLSNEFTVDFNQSYNIKVHDSPHTITLTILERTQNTEYRELAKVGVPLPDQNQLTTPQTPLESVEFASNKPIPKLKNMLAIMQGQGVHGKIFCSVAWAEKGILSVHEKKEKIYSKGRSTYEYDGFHLIPKETRLVSDEEFRSDLRIEALITRSEGRLKGAKALKIPMDSSEIDPQLMLEVDSRATGNGARRWQLAIDAAREEGRKRAVEIRRHLRDRLSKDKRSIRYEDLVREVPIPSYSGFIGSLFGQADTSRKLRPMRKEPSTFKPSTQSGTVQIVINIQSAVNLPHRTDASEVQSFVQVDWKLDSLQTTVAKGSNPSWNETLKIAIPKANKVEWREVTGEIVFSVYDQRVSALESDDREVNTIHEQLNREWIGTAKVPFSTLASMGKFEGTLRLWTPFLSTNHKSVSKSVLIQQGCSERTRNRSTSKSWSHSTL</sequence>
<evidence type="ECO:0000313" key="4">
    <source>
        <dbReference type="Proteomes" id="UP000298663"/>
    </source>
</evidence>
<feature type="domain" description="C2" evidence="2">
    <location>
        <begin position="789"/>
        <end position="926"/>
    </location>
</feature>
<organism evidence="3 4">
    <name type="scientific">Steinernema carpocapsae</name>
    <name type="common">Entomopathogenic nematode</name>
    <dbReference type="NCBI Taxonomy" id="34508"/>
    <lineage>
        <taxon>Eukaryota</taxon>
        <taxon>Metazoa</taxon>
        <taxon>Ecdysozoa</taxon>
        <taxon>Nematoda</taxon>
        <taxon>Chromadorea</taxon>
        <taxon>Rhabditida</taxon>
        <taxon>Tylenchina</taxon>
        <taxon>Panagrolaimomorpha</taxon>
        <taxon>Strongyloidoidea</taxon>
        <taxon>Steinernematidae</taxon>
        <taxon>Steinernema</taxon>
    </lineage>
</organism>
<dbReference type="GO" id="GO:0035869">
    <property type="term" value="C:ciliary transition zone"/>
    <property type="evidence" value="ECO:0007669"/>
    <property type="project" value="TreeGrafter"/>
</dbReference>
<evidence type="ECO:0000313" key="3">
    <source>
        <dbReference type="EMBL" id="TKR92990.1"/>
    </source>
</evidence>
<dbReference type="GO" id="GO:1904491">
    <property type="term" value="P:protein localization to ciliary transition zone"/>
    <property type="evidence" value="ECO:0007669"/>
    <property type="project" value="TreeGrafter"/>
</dbReference>
<dbReference type="Pfam" id="PF00168">
    <property type="entry name" value="C2"/>
    <property type="match status" value="1"/>
</dbReference>
<dbReference type="InterPro" id="IPR035892">
    <property type="entry name" value="C2_domain_sf"/>
</dbReference>
<feature type="region of interest" description="Disordered" evidence="1">
    <location>
        <begin position="1"/>
        <end position="142"/>
    </location>
</feature>
<evidence type="ECO:0000259" key="2">
    <source>
        <dbReference type="PROSITE" id="PS50004"/>
    </source>
</evidence>
<dbReference type="STRING" id="34508.A0A4U5P9Z9"/>
<gene>
    <name evidence="3" type="ORF">L596_007530</name>
</gene>
<dbReference type="OrthoDB" id="2162143at2759"/>
<dbReference type="InterPro" id="IPR028928">
    <property type="entry name" value="CC2D2AN-C2"/>
</dbReference>
<dbReference type="EMBL" id="AZBU02000002">
    <property type="protein sequence ID" value="TKR92990.1"/>
    <property type="molecule type" value="Genomic_DNA"/>
</dbReference>
<dbReference type="GO" id="GO:1905515">
    <property type="term" value="P:non-motile cilium assembly"/>
    <property type="evidence" value="ECO:0007669"/>
    <property type="project" value="TreeGrafter"/>
</dbReference>
<dbReference type="SMART" id="SM00239">
    <property type="entry name" value="C2"/>
    <property type="match status" value="1"/>
</dbReference>
<keyword evidence="4" id="KW-1185">Reference proteome</keyword>
<dbReference type="Gene3D" id="2.60.40.150">
    <property type="entry name" value="C2 domain"/>
    <property type="match status" value="1"/>
</dbReference>
<dbReference type="PANTHER" id="PTHR20837:SF0">
    <property type="entry name" value="COILED-COIL AND C2 DOMAIN-CONTAINING PROTEIN 2A"/>
    <property type="match status" value="1"/>
</dbReference>
<dbReference type="InterPro" id="IPR052434">
    <property type="entry name" value="Tectonic-like_complex_comp"/>
</dbReference>
<dbReference type="Pfam" id="PF15625">
    <property type="entry name" value="CC2D2AN-C2"/>
    <property type="match status" value="1"/>
</dbReference>
<reference evidence="3 4" key="1">
    <citation type="journal article" date="2015" name="Genome Biol.">
        <title>Comparative genomics of Steinernema reveals deeply conserved gene regulatory networks.</title>
        <authorList>
            <person name="Dillman A.R."/>
            <person name="Macchietto M."/>
            <person name="Porter C.F."/>
            <person name="Rogers A."/>
            <person name="Williams B."/>
            <person name="Antoshechkin I."/>
            <person name="Lee M.M."/>
            <person name="Goodwin Z."/>
            <person name="Lu X."/>
            <person name="Lewis E.E."/>
            <person name="Goodrich-Blair H."/>
            <person name="Stock S.P."/>
            <person name="Adams B.J."/>
            <person name="Sternberg P.W."/>
            <person name="Mortazavi A."/>
        </authorList>
    </citation>
    <scope>NUCLEOTIDE SEQUENCE [LARGE SCALE GENOMIC DNA]</scope>
    <source>
        <strain evidence="3 4">ALL</strain>
    </source>
</reference>
<protein>
    <recommendedName>
        <fullName evidence="2">C2 domain-containing protein</fullName>
    </recommendedName>
</protein>
<dbReference type="PANTHER" id="PTHR20837">
    <property type="entry name" value="CENTROSOMAL PROTEIN-RELATED"/>
    <property type="match status" value="1"/>
</dbReference>
<dbReference type="AlphaFoldDB" id="A0A4U5P9Z9"/>
<feature type="compositionally biased region" description="Polar residues" evidence="1">
    <location>
        <begin position="53"/>
        <end position="62"/>
    </location>
</feature>
<reference evidence="3 4" key="2">
    <citation type="journal article" date="2019" name="G3 (Bethesda)">
        <title>Hybrid Assembly of the Genome of the Entomopathogenic Nematode Steinernema carpocapsae Identifies the X-Chromosome.</title>
        <authorList>
            <person name="Serra L."/>
            <person name="Macchietto M."/>
            <person name="Macias-Munoz A."/>
            <person name="McGill C.J."/>
            <person name="Rodriguez I.M."/>
            <person name="Rodriguez B."/>
            <person name="Murad R."/>
            <person name="Mortazavi A."/>
        </authorList>
    </citation>
    <scope>NUCLEOTIDE SEQUENCE [LARGE SCALE GENOMIC DNA]</scope>
    <source>
        <strain evidence="3 4">ALL</strain>
    </source>
</reference>
<proteinExistence type="predicted"/>
<accession>A0A4U5P9Z9</accession>
<dbReference type="InterPro" id="IPR000008">
    <property type="entry name" value="C2_dom"/>
</dbReference>